<evidence type="ECO:0000256" key="5">
    <source>
        <dbReference type="ARBA" id="ARBA00022833"/>
    </source>
</evidence>
<gene>
    <name evidence="11" type="primary">pepT</name>
    <name evidence="11" type="ORF">GBM95_02070</name>
</gene>
<dbReference type="NCBIfam" id="TIGR01882">
    <property type="entry name" value="peptidase-T"/>
    <property type="match status" value="1"/>
</dbReference>
<dbReference type="CDD" id="cd03892">
    <property type="entry name" value="M20_peptT"/>
    <property type="match status" value="1"/>
</dbReference>
<feature type="binding site" evidence="9">
    <location>
        <position position="142"/>
    </location>
    <ligand>
        <name>Zn(2+)</name>
        <dbReference type="ChEBI" id="CHEBI:29105"/>
        <label>2</label>
    </ligand>
</feature>
<dbReference type="EC" id="3.4.11.4" evidence="7"/>
<dbReference type="GO" id="GO:0005829">
    <property type="term" value="C:cytosol"/>
    <property type="evidence" value="ECO:0007669"/>
    <property type="project" value="TreeGrafter"/>
</dbReference>
<sequence>MTDTVQSRFLRYVSFDTQSARESSTAPSTTKQLKLAEALVEELKSFGLENARVGNGGVVYAEIPASKGCEACPSIGFIAHMDTSPDASGENVKPQILRYEGGDVVLNAQKNIVFRAADFPEITKYAGEDIIFTDGTTLLGADDKVGVAAIMTMAAEIAAHPEIPHARLAIGFTPDEEVARGTENFDIGHFGAKYAYTFDGGEVGTLESENFNGGTAMVTIEGVGVHPGLAKDKMVNSLRYAAKFMEMLPAEMSPECTAGHEGFLHPNMMQGNVVATKIRILIRDHDTALYEAKKTLLAGLVEKMNALYPQAKAKLEIKDSYQNMRPYLDRAPKVLEIAREAYRAAGLDPIEEPIRGGTDGARLSVRGLPCPNVFTGGMNFHGIYECIPVKSLEKAAEVAMKLAQLSGSIRSLD</sequence>
<dbReference type="EMBL" id="WEHX01000005">
    <property type="protein sequence ID" value="KAB7662691.1"/>
    <property type="molecule type" value="Genomic_DNA"/>
</dbReference>
<protein>
    <recommendedName>
        <fullName evidence="7">Peptidase T</fullName>
        <ecNumber evidence="7">3.4.11.4</ecNumber>
    </recommendedName>
</protein>
<evidence type="ECO:0000256" key="2">
    <source>
        <dbReference type="ARBA" id="ARBA00022670"/>
    </source>
</evidence>
<evidence type="ECO:0000256" key="8">
    <source>
        <dbReference type="PIRSR" id="PIRSR037215-1"/>
    </source>
</evidence>
<keyword evidence="5 9" id="KW-0862">Zinc</keyword>
<dbReference type="InterPro" id="IPR002933">
    <property type="entry name" value="Peptidase_M20"/>
</dbReference>
<keyword evidence="3 9" id="KW-0479">Metal-binding</keyword>
<dbReference type="SUPFAM" id="SSF55031">
    <property type="entry name" value="Bacterial exopeptidase dimerisation domain"/>
    <property type="match status" value="1"/>
</dbReference>
<comment type="cofactor">
    <cofactor evidence="9">
        <name>Zn(2+)</name>
        <dbReference type="ChEBI" id="CHEBI:29105"/>
    </cofactor>
    <text evidence="9">Binds 2 Zn(2+) ions per subunit.</text>
</comment>
<dbReference type="OrthoDB" id="9804934at2"/>
<evidence type="ECO:0000313" key="11">
    <source>
        <dbReference type="EMBL" id="KAB7662691.1"/>
    </source>
</evidence>
<comment type="caution">
    <text evidence="11">The sequence shown here is derived from an EMBL/GenBank/DDBJ whole genome shotgun (WGS) entry which is preliminary data.</text>
</comment>
<dbReference type="GO" id="GO:0008270">
    <property type="term" value="F:zinc ion binding"/>
    <property type="evidence" value="ECO:0007669"/>
    <property type="project" value="InterPro"/>
</dbReference>
<dbReference type="Pfam" id="PF07687">
    <property type="entry name" value="M20_dimer"/>
    <property type="match status" value="1"/>
</dbReference>
<dbReference type="GO" id="GO:0006518">
    <property type="term" value="P:peptide metabolic process"/>
    <property type="evidence" value="ECO:0007669"/>
    <property type="project" value="InterPro"/>
</dbReference>
<dbReference type="NCBIfam" id="NF003976">
    <property type="entry name" value="PRK05469.1"/>
    <property type="match status" value="1"/>
</dbReference>
<dbReference type="InterPro" id="IPR001261">
    <property type="entry name" value="ArgE/DapE_CS"/>
</dbReference>
<dbReference type="InterPro" id="IPR011650">
    <property type="entry name" value="Peptidase_M20_dimer"/>
</dbReference>
<comment type="similarity">
    <text evidence="1">Belongs to the peptidase M20B family.</text>
</comment>
<keyword evidence="11" id="KW-0031">Aminopeptidase</keyword>
<feature type="binding site" evidence="9">
    <location>
        <position position="381"/>
    </location>
    <ligand>
        <name>Zn(2+)</name>
        <dbReference type="ChEBI" id="CHEBI:29105"/>
        <label>2</label>
    </ligand>
</feature>
<dbReference type="GO" id="GO:0008237">
    <property type="term" value="F:metallopeptidase activity"/>
    <property type="evidence" value="ECO:0007669"/>
    <property type="project" value="UniProtKB-KW"/>
</dbReference>
<dbReference type="Proteomes" id="UP000430564">
    <property type="component" value="Unassembled WGS sequence"/>
</dbReference>
<dbReference type="SUPFAM" id="SSF53187">
    <property type="entry name" value="Zn-dependent exopeptidases"/>
    <property type="match status" value="1"/>
</dbReference>
<feature type="domain" description="Peptidase M20 dimerisation" evidence="10">
    <location>
        <begin position="209"/>
        <end position="309"/>
    </location>
</feature>
<dbReference type="Gene3D" id="3.40.630.10">
    <property type="entry name" value="Zn peptidases"/>
    <property type="match status" value="1"/>
</dbReference>
<evidence type="ECO:0000313" key="12">
    <source>
        <dbReference type="Proteomes" id="UP000430564"/>
    </source>
</evidence>
<feature type="binding site" evidence="9">
    <location>
        <position position="199"/>
    </location>
    <ligand>
        <name>Zn(2+)</name>
        <dbReference type="ChEBI" id="CHEBI:29105"/>
        <label>1</label>
    </ligand>
</feature>
<evidence type="ECO:0000259" key="10">
    <source>
        <dbReference type="Pfam" id="PF07687"/>
    </source>
</evidence>
<evidence type="ECO:0000256" key="7">
    <source>
        <dbReference type="NCBIfam" id="TIGR01882"/>
    </source>
</evidence>
<feature type="active site" evidence="8">
    <location>
        <position position="82"/>
    </location>
</feature>
<proteinExistence type="inferred from homology"/>
<keyword evidence="2" id="KW-0645">Protease</keyword>
<dbReference type="Gene3D" id="3.30.70.360">
    <property type="match status" value="1"/>
</dbReference>
<dbReference type="GO" id="GO:0006508">
    <property type="term" value="P:proteolysis"/>
    <property type="evidence" value="ECO:0007669"/>
    <property type="project" value="UniProtKB-UniRule"/>
</dbReference>
<evidence type="ECO:0000256" key="3">
    <source>
        <dbReference type="ARBA" id="ARBA00022723"/>
    </source>
</evidence>
<dbReference type="InterPro" id="IPR036264">
    <property type="entry name" value="Bact_exopeptidase_dim_dom"/>
</dbReference>
<dbReference type="Pfam" id="PF01546">
    <property type="entry name" value="Peptidase_M20"/>
    <property type="match status" value="1"/>
</dbReference>
<dbReference type="NCBIfam" id="NF009920">
    <property type="entry name" value="PRK13381.1"/>
    <property type="match status" value="1"/>
</dbReference>
<dbReference type="InterPro" id="IPR010161">
    <property type="entry name" value="Peptidase_M20B"/>
</dbReference>
<dbReference type="PROSITE" id="PS00758">
    <property type="entry name" value="ARGE_DAPE_CPG2_1"/>
    <property type="match status" value="1"/>
</dbReference>
<feature type="active site" description="Proton acceptor" evidence="8">
    <location>
        <position position="176"/>
    </location>
</feature>
<keyword evidence="4 11" id="KW-0378">Hydrolase</keyword>
<feature type="binding site" evidence="9">
    <location>
        <position position="80"/>
    </location>
    <ligand>
        <name>Zn(2+)</name>
        <dbReference type="ChEBI" id="CHEBI:29105"/>
        <label>1</label>
    </ligand>
</feature>
<dbReference type="AlphaFoldDB" id="A0A6I1ETI0"/>
<keyword evidence="6" id="KW-0482">Metalloprotease</keyword>
<organism evidence="11 12">
    <name type="scientific">Sutterella seckii</name>
    <dbReference type="NCBI Taxonomy" id="1944635"/>
    <lineage>
        <taxon>Bacteria</taxon>
        <taxon>Pseudomonadati</taxon>
        <taxon>Pseudomonadota</taxon>
        <taxon>Betaproteobacteria</taxon>
        <taxon>Burkholderiales</taxon>
        <taxon>Sutterellaceae</taxon>
        <taxon>Sutterella</taxon>
    </lineage>
</organism>
<evidence type="ECO:0000256" key="6">
    <source>
        <dbReference type="ARBA" id="ARBA00023049"/>
    </source>
</evidence>
<feature type="binding site" evidence="9">
    <location>
        <position position="177"/>
    </location>
    <ligand>
        <name>Zn(2+)</name>
        <dbReference type="ChEBI" id="CHEBI:29105"/>
        <label>2</label>
    </ligand>
</feature>
<evidence type="ECO:0000256" key="9">
    <source>
        <dbReference type="PIRSR" id="PIRSR037215-2"/>
    </source>
</evidence>
<feature type="binding site" evidence="9">
    <location>
        <position position="142"/>
    </location>
    <ligand>
        <name>Zn(2+)</name>
        <dbReference type="ChEBI" id="CHEBI:29105"/>
        <label>1</label>
    </ligand>
</feature>
<dbReference type="GO" id="GO:0045148">
    <property type="term" value="F:tripeptide aminopeptidase activity"/>
    <property type="evidence" value="ECO:0007669"/>
    <property type="project" value="UniProtKB-UniRule"/>
</dbReference>
<evidence type="ECO:0000256" key="1">
    <source>
        <dbReference type="ARBA" id="ARBA00009692"/>
    </source>
</evidence>
<dbReference type="RefSeq" id="WP_152157558.1">
    <property type="nucleotide sequence ID" value="NZ_WEHX01000005.1"/>
</dbReference>
<accession>A0A6I1ETI0</accession>
<dbReference type="PIRSF" id="PIRSF037215">
    <property type="entry name" value="Peptidase_M20B"/>
    <property type="match status" value="1"/>
</dbReference>
<dbReference type="PANTHER" id="PTHR42994">
    <property type="entry name" value="PEPTIDASE T"/>
    <property type="match status" value="1"/>
</dbReference>
<dbReference type="PANTHER" id="PTHR42994:SF1">
    <property type="entry name" value="PEPTIDASE T"/>
    <property type="match status" value="1"/>
</dbReference>
<reference evidence="11 12" key="1">
    <citation type="submission" date="2019-10" db="EMBL/GenBank/DDBJ databases">
        <title>Genome diversity of Sutterella seckii.</title>
        <authorList>
            <person name="Chaplin A.V."/>
            <person name="Sokolova S.R."/>
            <person name="Mosin K.A."/>
            <person name="Ivanova E.L."/>
            <person name="Kochetkova T.O."/>
            <person name="Goltsov A.Y."/>
            <person name="Trofimov D.Y."/>
            <person name="Efimov B.A."/>
        </authorList>
    </citation>
    <scope>NUCLEOTIDE SEQUENCE [LARGE SCALE GENOMIC DNA]</scope>
    <source>
        <strain evidence="11 12">ASD393</strain>
    </source>
</reference>
<evidence type="ECO:0000256" key="4">
    <source>
        <dbReference type="ARBA" id="ARBA00022801"/>
    </source>
</evidence>
<name>A0A6I1ETI0_9BURK</name>